<dbReference type="InterPro" id="IPR010093">
    <property type="entry name" value="SinI_DNA-bd"/>
</dbReference>
<dbReference type="Proteomes" id="UP000273643">
    <property type="component" value="Unassembled WGS sequence"/>
</dbReference>
<comment type="caution">
    <text evidence="2">The sequence shown here is derived from an EMBL/GenBank/DDBJ whole genome shotgun (WGS) entry which is preliminary data.</text>
</comment>
<evidence type="ECO:0000313" key="3">
    <source>
        <dbReference type="Proteomes" id="UP000273643"/>
    </source>
</evidence>
<dbReference type="NCBIfam" id="TIGR01764">
    <property type="entry name" value="excise"/>
    <property type="match status" value="1"/>
</dbReference>
<dbReference type="Pfam" id="PF12728">
    <property type="entry name" value="HTH_17"/>
    <property type="match status" value="1"/>
</dbReference>
<reference evidence="2 3" key="1">
    <citation type="submission" date="2018-11" db="EMBL/GenBank/DDBJ databases">
        <title>Genomic Encyclopedia of Type Strains, Phase IV (KMG-IV): sequencing the most valuable type-strain genomes for metagenomic binning, comparative biology and taxonomic classification.</title>
        <authorList>
            <person name="Goeker M."/>
        </authorList>
    </citation>
    <scope>NUCLEOTIDE SEQUENCE [LARGE SCALE GENOMIC DNA]</scope>
    <source>
        <strain evidence="2 3">DSM 16974</strain>
    </source>
</reference>
<evidence type="ECO:0000313" key="2">
    <source>
        <dbReference type="EMBL" id="ROQ17974.1"/>
    </source>
</evidence>
<sequence length="150" mass="16650">MAAHNIVHLPTPAEMEQAKVSSRTLSKYADTDRVQLALRGSNGESDDLVLPGHVLQILLDVLSEISKGNAISLIPHHQEVSTQEAANLLNVSRPFLVGLLKQGEIPYRKVGSHRRVLLTDIMNYKKRVDQQRSLTLDELAALSQDEDMGY</sequence>
<accession>A0A3N1NDI8</accession>
<dbReference type="EMBL" id="RJUK01000003">
    <property type="protein sequence ID" value="ROQ17974.1"/>
    <property type="molecule type" value="Genomic_DNA"/>
</dbReference>
<dbReference type="OrthoDB" id="26212at2"/>
<name>A0A3N1NDI8_9GAMM</name>
<keyword evidence="3" id="KW-1185">Reference proteome</keyword>
<proteinExistence type="predicted"/>
<dbReference type="AlphaFoldDB" id="A0A3N1NDI8"/>
<dbReference type="RefSeq" id="WP_123639314.1">
    <property type="nucleotide sequence ID" value="NZ_RJUK01000003.1"/>
</dbReference>
<evidence type="ECO:0000259" key="1">
    <source>
        <dbReference type="Pfam" id="PF12728"/>
    </source>
</evidence>
<protein>
    <submittedName>
        <fullName evidence="2">Excisionase family DNA binding protein</fullName>
    </submittedName>
</protein>
<gene>
    <name evidence="2" type="ORF">EDC38_2946</name>
</gene>
<feature type="domain" description="Helix-turn-helix" evidence="1">
    <location>
        <begin position="81"/>
        <end position="126"/>
    </location>
</feature>
<dbReference type="InterPro" id="IPR041657">
    <property type="entry name" value="HTH_17"/>
</dbReference>
<organism evidence="2 3">
    <name type="scientific">Marinimicrobium koreense</name>
    <dbReference type="NCBI Taxonomy" id="306545"/>
    <lineage>
        <taxon>Bacteria</taxon>
        <taxon>Pseudomonadati</taxon>
        <taxon>Pseudomonadota</taxon>
        <taxon>Gammaproteobacteria</taxon>
        <taxon>Cellvibrionales</taxon>
        <taxon>Cellvibrionaceae</taxon>
        <taxon>Marinimicrobium</taxon>
    </lineage>
</organism>
<dbReference type="GO" id="GO:0003677">
    <property type="term" value="F:DNA binding"/>
    <property type="evidence" value="ECO:0007669"/>
    <property type="project" value="InterPro"/>
</dbReference>